<reference evidence="4" key="1">
    <citation type="submission" date="2016-06" db="UniProtKB">
        <authorList>
            <consortium name="WormBaseParasite"/>
        </authorList>
    </citation>
    <scope>IDENTIFICATION</scope>
</reference>
<evidence type="ECO:0000313" key="2">
    <source>
        <dbReference type="EMBL" id="VDP20382.1"/>
    </source>
</evidence>
<dbReference type="EMBL" id="UZAM01012166">
    <property type="protein sequence ID" value="VDP20382.1"/>
    <property type="molecule type" value="Genomic_DNA"/>
</dbReference>
<protein>
    <submittedName>
        <fullName evidence="4">WH2 domain-containing protein</fullName>
    </submittedName>
</protein>
<gene>
    <name evidence="2" type="ORF">SBAD_LOCUS8970</name>
</gene>
<feature type="region of interest" description="Disordered" evidence="1">
    <location>
        <begin position="1"/>
        <end position="97"/>
    </location>
</feature>
<keyword evidence="3" id="KW-1185">Reference proteome</keyword>
<dbReference type="PRINTS" id="PR01217">
    <property type="entry name" value="PRICHEXTENSN"/>
</dbReference>
<organism evidence="4">
    <name type="scientific">Soboliphyme baturini</name>
    <dbReference type="NCBI Taxonomy" id="241478"/>
    <lineage>
        <taxon>Eukaryota</taxon>
        <taxon>Metazoa</taxon>
        <taxon>Ecdysozoa</taxon>
        <taxon>Nematoda</taxon>
        <taxon>Enoplea</taxon>
        <taxon>Dorylaimia</taxon>
        <taxon>Dioctophymatida</taxon>
        <taxon>Dioctophymatoidea</taxon>
        <taxon>Soboliphymatidae</taxon>
        <taxon>Soboliphyme</taxon>
    </lineage>
</organism>
<feature type="compositionally biased region" description="Pro residues" evidence="1">
    <location>
        <begin position="27"/>
        <end position="96"/>
    </location>
</feature>
<accession>A0A183IZC3</accession>
<dbReference type="Proteomes" id="UP000270296">
    <property type="component" value="Unassembled WGS sequence"/>
</dbReference>
<proteinExistence type="predicted"/>
<sequence length="157" mass="16546">MDIRCQRRMADYHQGIQKGPNPNGSPKGPPPKGPPPKGPPPKGPPPKGPPPKGPNPPPKGPYPNGSMPPGPPPITGPGPPPIGGPRPPPIAGPGPPSLLLVDKEKAFDSVELDAVLKALVEDGVDENYVEIIKEASAKQIKNARPIQRFSQTQFVYR</sequence>
<dbReference type="WBParaSite" id="SBAD_0000929601-mRNA-1">
    <property type="protein sequence ID" value="SBAD_0000929601-mRNA-1"/>
    <property type="gene ID" value="SBAD_0000929601"/>
</dbReference>
<evidence type="ECO:0000313" key="3">
    <source>
        <dbReference type="Proteomes" id="UP000270296"/>
    </source>
</evidence>
<dbReference type="AlphaFoldDB" id="A0A183IZC3"/>
<feature type="compositionally biased region" description="Basic and acidic residues" evidence="1">
    <location>
        <begin position="1"/>
        <end position="11"/>
    </location>
</feature>
<evidence type="ECO:0000256" key="1">
    <source>
        <dbReference type="SAM" id="MobiDB-lite"/>
    </source>
</evidence>
<name>A0A183IZC3_9BILA</name>
<reference evidence="2 3" key="2">
    <citation type="submission" date="2018-11" db="EMBL/GenBank/DDBJ databases">
        <authorList>
            <consortium name="Pathogen Informatics"/>
        </authorList>
    </citation>
    <scope>NUCLEOTIDE SEQUENCE [LARGE SCALE GENOMIC DNA]</scope>
</reference>
<evidence type="ECO:0000313" key="4">
    <source>
        <dbReference type="WBParaSite" id="SBAD_0000929601-mRNA-1"/>
    </source>
</evidence>
<dbReference type="OrthoDB" id="410104at2759"/>